<keyword evidence="7" id="KW-0479">Metal-binding</keyword>
<feature type="domain" description="Pyruvate kinase barrel" evidence="16">
    <location>
        <begin position="2"/>
        <end position="330"/>
    </location>
</feature>
<comment type="cofactor">
    <cofactor evidence="2">
        <name>K(+)</name>
        <dbReference type="ChEBI" id="CHEBI:29103"/>
    </cofactor>
</comment>
<dbReference type="EMBL" id="MFGJ01000008">
    <property type="protein sequence ID" value="OGF31030.1"/>
    <property type="molecule type" value="Genomic_DNA"/>
</dbReference>
<dbReference type="InterPro" id="IPR015795">
    <property type="entry name" value="Pyrv_Knase_C"/>
</dbReference>
<keyword evidence="12 15" id="KW-0324">Glycolysis</keyword>
<proteinExistence type="inferred from homology"/>
<evidence type="ECO:0000256" key="3">
    <source>
        <dbReference type="ARBA" id="ARBA00004997"/>
    </source>
</evidence>
<dbReference type="AlphaFoldDB" id="A0A1F5SWF0"/>
<evidence type="ECO:0000256" key="2">
    <source>
        <dbReference type="ARBA" id="ARBA00001958"/>
    </source>
</evidence>
<dbReference type="InterPro" id="IPR040442">
    <property type="entry name" value="Pyrv_kinase-like_dom_sf"/>
</dbReference>
<evidence type="ECO:0000256" key="10">
    <source>
        <dbReference type="ARBA" id="ARBA00022840"/>
    </source>
</evidence>
<dbReference type="FunFam" id="3.20.20.60:FF:000025">
    <property type="entry name" value="Pyruvate kinase"/>
    <property type="match status" value="1"/>
</dbReference>
<dbReference type="InterPro" id="IPR015806">
    <property type="entry name" value="Pyrv_Knase_insert_dom_sf"/>
</dbReference>
<dbReference type="GO" id="GO:0016301">
    <property type="term" value="F:kinase activity"/>
    <property type="evidence" value="ECO:0007669"/>
    <property type="project" value="UniProtKB-KW"/>
</dbReference>
<name>A0A1F5SWF0_9BACT</name>
<dbReference type="InterPro" id="IPR036918">
    <property type="entry name" value="Pyrv_Knase_C_sf"/>
</dbReference>
<evidence type="ECO:0000313" key="19">
    <source>
        <dbReference type="Proteomes" id="UP000179001"/>
    </source>
</evidence>
<evidence type="ECO:0000256" key="4">
    <source>
        <dbReference type="ARBA" id="ARBA00008663"/>
    </source>
</evidence>
<evidence type="ECO:0000259" key="16">
    <source>
        <dbReference type="Pfam" id="PF00224"/>
    </source>
</evidence>
<dbReference type="STRING" id="1798002.A2478_00685"/>
<evidence type="ECO:0000256" key="5">
    <source>
        <dbReference type="ARBA" id="ARBA00012142"/>
    </source>
</evidence>
<dbReference type="GO" id="GO:0005524">
    <property type="term" value="F:ATP binding"/>
    <property type="evidence" value="ECO:0007669"/>
    <property type="project" value="UniProtKB-KW"/>
</dbReference>
<sequence length="478" mass="53125">MARTKIVCTIGPASKEKKILKKLMKNGMNVCRLNFSHGTHEEHKELIDNIRAVAKDEKLTVAILQDLQGPRIRIGDMGKKPRELKKGELVVFTTSNIEKSSKKIPVTYENLHKDIEVGQRILLVDGLIRLVTKKIIGNDIQAEVEIGGFIETHKGMNLPDTTVTIPSLSDKDKDDLVFGIEQGVDFMAISFVRSAKDVYDLRFLIKEAEQRQKIKPTNPTKIIVKIERKEAIDNLEEILEATDGVMVARGDLGIELPAEDVPLMQKMIIDQCLQKAKPVIVATQMLDSMINNPRPTRAEVSDVANAVIDHADALMLSGETATGKYPEEVVSYMTKIIEKTEASAYDDLVVKSYVDKIEPADEAVGRISNILASSVKAKLILVASITGYAGRIISRYRPQLPIMVACDDDRVMRQLILSWGIFPFLIPSCKSLEELIDRSFGFLKKNKRIEKGDSVIIISGEPVGKGGKVNLVEIKDVE</sequence>
<feature type="domain" description="Pyruvate kinase C-terminal" evidence="17">
    <location>
        <begin position="363"/>
        <end position="474"/>
    </location>
</feature>
<keyword evidence="6 15" id="KW-0808">Transferase</keyword>
<dbReference type="UniPathway" id="UPA00109">
    <property type="reaction ID" value="UER00188"/>
</dbReference>
<evidence type="ECO:0000256" key="14">
    <source>
        <dbReference type="NCBIfam" id="TIGR01064"/>
    </source>
</evidence>
<evidence type="ECO:0000256" key="12">
    <source>
        <dbReference type="ARBA" id="ARBA00023152"/>
    </source>
</evidence>
<dbReference type="SUPFAM" id="SSF50800">
    <property type="entry name" value="PK beta-barrel domain-like"/>
    <property type="match status" value="1"/>
</dbReference>
<dbReference type="Gene3D" id="3.40.1380.20">
    <property type="entry name" value="Pyruvate kinase, C-terminal domain"/>
    <property type="match status" value="1"/>
</dbReference>
<dbReference type="InterPro" id="IPR011037">
    <property type="entry name" value="Pyrv_Knase-like_insert_dom_sf"/>
</dbReference>
<gene>
    <name evidence="18" type="ORF">A2478_00685</name>
</gene>
<dbReference type="Gene3D" id="2.40.33.10">
    <property type="entry name" value="PK beta-barrel domain-like"/>
    <property type="match status" value="1"/>
</dbReference>
<evidence type="ECO:0000256" key="15">
    <source>
        <dbReference type="RuleBase" id="RU000504"/>
    </source>
</evidence>
<keyword evidence="13 18" id="KW-0670">Pyruvate</keyword>
<evidence type="ECO:0000256" key="6">
    <source>
        <dbReference type="ARBA" id="ARBA00022679"/>
    </source>
</evidence>
<dbReference type="GO" id="GO:0000287">
    <property type="term" value="F:magnesium ion binding"/>
    <property type="evidence" value="ECO:0007669"/>
    <property type="project" value="UniProtKB-UniRule"/>
</dbReference>
<evidence type="ECO:0000256" key="13">
    <source>
        <dbReference type="ARBA" id="ARBA00023317"/>
    </source>
</evidence>
<dbReference type="GO" id="GO:0030955">
    <property type="term" value="F:potassium ion binding"/>
    <property type="evidence" value="ECO:0007669"/>
    <property type="project" value="UniProtKB-UniRule"/>
</dbReference>
<comment type="catalytic activity">
    <reaction evidence="15">
        <text>pyruvate + ATP = phosphoenolpyruvate + ADP + H(+)</text>
        <dbReference type="Rhea" id="RHEA:18157"/>
        <dbReference type="ChEBI" id="CHEBI:15361"/>
        <dbReference type="ChEBI" id="CHEBI:15378"/>
        <dbReference type="ChEBI" id="CHEBI:30616"/>
        <dbReference type="ChEBI" id="CHEBI:58702"/>
        <dbReference type="ChEBI" id="CHEBI:456216"/>
        <dbReference type="EC" id="2.7.1.40"/>
    </reaction>
</comment>
<dbReference type="FunFam" id="2.40.33.10:FF:000001">
    <property type="entry name" value="Pyruvate kinase"/>
    <property type="match status" value="1"/>
</dbReference>
<evidence type="ECO:0000256" key="7">
    <source>
        <dbReference type="ARBA" id="ARBA00022723"/>
    </source>
</evidence>
<keyword evidence="10" id="KW-0067">ATP-binding</keyword>
<dbReference type="SUPFAM" id="SSF51621">
    <property type="entry name" value="Phosphoenolpyruvate/pyruvate domain"/>
    <property type="match status" value="1"/>
</dbReference>
<dbReference type="Pfam" id="PF02887">
    <property type="entry name" value="PK_C"/>
    <property type="match status" value="1"/>
</dbReference>
<dbReference type="GO" id="GO:0004743">
    <property type="term" value="F:pyruvate kinase activity"/>
    <property type="evidence" value="ECO:0007669"/>
    <property type="project" value="UniProtKB-UniRule"/>
</dbReference>
<comment type="similarity">
    <text evidence="4 15">Belongs to the pyruvate kinase family.</text>
</comment>
<evidence type="ECO:0000256" key="9">
    <source>
        <dbReference type="ARBA" id="ARBA00022777"/>
    </source>
</evidence>
<comment type="cofactor">
    <cofactor evidence="1">
        <name>Mg(2+)</name>
        <dbReference type="ChEBI" id="CHEBI:18420"/>
    </cofactor>
</comment>
<evidence type="ECO:0000259" key="17">
    <source>
        <dbReference type="Pfam" id="PF02887"/>
    </source>
</evidence>
<comment type="caution">
    <text evidence="18">The sequence shown here is derived from an EMBL/GenBank/DDBJ whole genome shotgun (WGS) entry which is preliminary data.</text>
</comment>
<dbReference type="NCBIfam" id="TIGR01064">
    <property type="entry name" value="pyruv_kin"/>
    <property type="match status" value="1"/>
</dbReference>
<dbReference type="EC" id="2.7.1.40" evidence="5 14"/>
<comment type="pathway">
    <text evidence="3 15">Carbohydrate degradation; glycolysis; pyruvate from D-glyceraldehyde 3-phosphate: step 5/5.</text>
</comment>
<keyword evidence="11 15" id="KW-0460">Magnesium</keyword>
<evidence type="ECO:0000256" key="8">
    <source>
        <dbReference type="ARBA" id="ARBA00022741"/>
    </source>
</evidence>
<keyword evidence="9 15" id="KW-0418">Kinase</keyword>
<evidence type="ECO:0000256" key="1">
    <source>
        <dbReference type="ARBA" id="ARBA00001946"/>
    </source>
</evidence>
<evidence type="ECO:0000256" key="11">
    <source>
        <dbReference type="ARBA" id="ARBA00022842"/>
    </source>
</evidence>
<dbReference type="Pfam" id="PF00224">
    <property type="entry name" value="PK"/>
    <property type="match status" value="1"/>
</dbReference>
<evidence type="ECO:0000313" key="18">
    <source>
        <dbReference type="EMBL" id="OGF31030.1"/>
    </source>
</evidence>
<dbReference type="InterPro" id="IPR015813">
    <property type="entry name" value="Pyrv/PenolPyrv_kinase-like_dom"/>
</dbReference>
<dbReference type="Gene3D" id="3.20.20.60">
    <property type="entry name" value="Phosphoenolpyruvate-binding domains"/>
    <property type="match status" value="1"/>
</dbReference>
<dbReference type="PRINTS" id="PR01050">
    <property type="entry name" value="PYRUVTKNASE"/>
</dbReference>
<accession>A0A1F5SWF0</accession>
<dbReference type="NCBIfam" id="NF004491">
    <property type="entry name" value="PRK05826.1"/>
    <property type="match status" value="1"/>
</dbReference>
<reference evidence="18 19" key="1">
    <citation type="journal article" date="2016" name="Nat. Commun.">
        <title>Thousands of microbial genomes shed light on interconnected biogeochemical processes in an aquifer system.</title>
        <authorList>
            <person name="Anantharaman K."/>
            <person name="Brown C.T."/>
            <person name="Hug L.A."/>
            <person name="Sharon I."/>
            <person name="Castelle C.J."/>
            <person name="Probst A.J."/>
            <person name="Thomas B.C."/>
            <person name="Singh A."/>
            <person name="Wilkins M.J."/>
            <person name="Karaoz U."/>
            <person name="Brodie E.L."/>
            <person name="Williams K.H."/>
            <person name="Hubbard S.S."/>
            <person name="Banfield J.F."/>
        </authorList>
    </citation>
    <scope>NUCLEOTIDE SEQUENCE [LARGE SCALE GENOMIC DNA]</scope>
</reference>
<dbReference type="InterPro" id="IPR015793">
    <property type="entry name" value="Pyrv_Knase_brl"/>
</dbReference>
<dbReference type="PANTHER" id="PTHR11817">
    <property type="entry name" value="PYRUVATE KINASE"/>
    <property type="match status" value="1"/>
</dbReference>
<keyword evidence="8" id="KW-0547">Nucleotide-binding</keyword>
<dbReference type="Proteomes" id="UP000179001">
    <property type="component" value="Unassembled WGS sequence"/>
</dbReference>
<dbReference type="NCBIfam" id="NF004978">
    <property type="entry name" value="PRK06354.1"/>
    <property type="match status" value="1"/>
</dbReference>
<dbReference type="InterPro" id="IPR001697">
    <property type="entry name" value="Pyr_Knase"/>
</dbReference>
<dbReference type="SUPFAM" id="SSF52935">
    <property type="entry name" value="PK C-terminal domain-like"/>
    <property type="match status" value="1"/>
</dbReference>
<protein>
    <recommendedName>
        <fullName evidence="5 14">Pyruvate kinase</fullName>
        <ecNumber evidence="5 14">2.7.1.40</ecNumber>
    </recommendedName>
</protein>
<organism evidence="18 19">
    <name type="scientific">Candidatus Falkowbacteria bacterium RIFOXYC2_FULL_36_12</name>
    <dbReference type="NCBI Taxonomy" id="1798002"/>
    <lineage>
        <taxon>Bacteria</taxon>
        <taxon>Candidatus Falkowiibacteriota</taxon>
    </lineage>
</organism>